<reference evidence="2 3" key="1">
    <citation type="submission" date="2015-07" db="EMBL/GenBank/DDBJ databases">
        <title>High-quality genome of monoxenous trypanosomatid Leptomonas pyrrhocoris.</title>
        <authorList>
            <person name="Flegontov P."/>
            <person name="Butenko A."/>
            <person name="Firsov S."/>
            <person name="Vlcek C."/>
            <person name="Logacheva M.D."/>
            <person name="Field M."/>
            <person name="Filatov D."/>
            <person name="Flegontova O."/>
            <person name="Gerasimov E."/>
            <person name="Jackson A.P."/>
            <person name="Kelly S."/>
            <person name="Opperdoes F."/>
            <person name="O'Reilly A."/>
            <person name="Votypka J."/>
            <person name="Yurchenko V."/>
            <person name="Lukes J."/>
        </authorList>
    </citation>
    <scope>NUCLEOTIDE SEQUENCE [LARGE SCALE GENOMIC DNA]</scope>
    <source>
        <strain evidence="2">H10</strain>
    </source>
</reference>
<organism evidence="2 3">
    <name type="scientific">Leptomonas pyrrhocoris</name>
    <name type="common">Firebug parasite</name>
    <dbReference type="NCBI Taxonomy" id="157538"/>
    <lineage>
        <taxon>Eukaryota</taxon>
        <taxon>Discoba</taxon>
        <taxon>Euglenozoa</taxon>
        <taxon>Kinetoplastea</taxon>
        <taxon>Metakinetoplastina</taxon>
        <taxon>Trypanosomatida</taxon>
        <taxon>Trypanosomatidae</taxon>
        <taxon>Leishmaniinae</taxon>
        <taxon>Leptomonas</taxon>
    </lineage>
</organism>
<evidence type="ECO:0000313" key="3">
    <source>
        <dbReference type="Proteomes" id="UP000037923"/>
    </source>
</evidence>
<feature type="region of interest" description="Disordered" evidence="1">
    <location>
        <begin position="15"/>
        <end position="38"/>
    </location>
</feature>
<sequence length="187" mass="20386">MWWYYNLGGNMRSGTSAASNAPSSASNRQQQRSSVLQRSPAALPCESYYDLFPEDAGPLGNVVMSCSEELQEWLLVARPVPAEEAESKGGCVKLLSLHADPTESPPEPQYFCITDPDDVVYGRAQYIPRCEKSAADRNEESMVSTRECWDTSDAGCTDASMRTSELFDVGESPPSVCLLGTSVPTEN</sequence>
<dbReference type="VEuPathDB" id="TriTrypDB:LpyrH10_29_0220"/>
<name>A0A0N0DRN5_LEPPY</name>
<accession>A0A0N0DRN5</accession>
<dbReference type="AlphaFoldDB" id="A0A0N0DRN5"/>
<dbReference type="Proteomes" id="UP000037923">
    <property type="component" value="Unassembled WGS sequence"/>
</dbReference>
<dbReference type="EMBL" id="LGTL01000029">
    <property type="protein sequence ID" value="KPA74404.1"/>
    <property type="molecule type" value="Genomic_DNA"/>
</dbReference>
<dbReference type="RefSeq" id="XP_015652843.1">
    <property type="nucleotide sequence ID" value="XM_015808390.1"/>
</dbReference>
<dbReference type="GeneID" id="26909390"/>
<protein>
    <submittedName>
        <fullName evidence="2">Uncharacterized protein</fullName>
    </submittedName>
</protein>
<feature type="compositionally biased region" description="Low complexity" evidence="1">
    <location>
        <begin position="16"/>
        <end position="38"/>
    </location>
</feature>
<gene>
    <name evidence="2" type="ORF">ABB37_09107</name>
</gene>
<evidence type="ECO:0000313" key="2">
    <source>
        <dbReference type="EMBL" id="KPA74404.1"/>
    </source>
</evidence>
<dbReference type="OrthoDB" id="274428at2759"/>
<evidence type="ECO:0000256" key="1">
    <source>
        <dbReference type="SAM" id="MobiDB-lite"/>
    </source>
</evidence>
<proteinExistence type="predicted"/>
<keyword evidence="3" id="KW-1185">Reference proteome</keyword>
<comment type="caution">
    <text evidence="2">The sequence shown here is derived from an EMBL/GenBank/DDBJ whole genome shotgun (WGS) entry which is preliminary data.</text>
</comment>